<reference evidence="20" key="2">
    <citation type="submission" date="2020-02" db="EMBL/GenBank/DDBJ databases">
        <authorList>
            <person name="Gilchrist C.L.M."/>
            <person name="Chooi Y.-H."/>
        </authorList>
    </citation>
    <scope>NUCLEOTIDE SEQUENCE</scope>
    <source>
        <strain evidence="20">MST-FP2251</strain>
    </source>
</reference>
<feature type="domain" description="Glycoside hydrolase family 5" evidence="19">
    <location>
        <begin position="146"/>
        <end position="371"/>
    </location>
</feature>
<evidence type="ECO:0000259" key="19">
    <source>
        <dbReference type="Pfam" id="PF00150"/>
    </source>
</evidence>
<dbReference type="InterPro" id="IPR001547">
    <property type="entry name" value="Glyco_hydro_5"/>
</dbReference>
<keyword evidence="21" id="KW-1185">Reference proteome</keyword>
<feature type="signal peptide" evidence="18">
    <location>
        <begin position="1"/>
        <end position="23"/>
    </location>
</feature>
<dbReference type="GO" id="GO:0071555">
    <property type="term" value="P:cell wall organization"/>
    <property type="evidence" value="ECO:0007669"/>
    <property type="project" value="UniProtKB-KW"/>
</dbReference>
<evidence type="ECO:0000313" key="21">
    <source>
        <dbReference type="Proteomes" id="UP001194746"/>
    </source>
</evidence>
<evidence type="ECO:0000256" key="16">
    <source>
        <dbReference type="RuleBase" id="RU361153"/>
    </source>
</evidence>
<keyword evidence="9 16" id="KW-0326">Glycosidase</keyword>
<evidence type="ECO:0000256" key="4">
    <source>
        <dbReference type="ARBA" id="ARBA00011245"/>
    </source>
</evidence>
<dbReference type="SUPFAM" id="SSF51445">
    <property type="entry name" value="(Trans)glycosidases"/>
    <property type="match status" value="1"/>
</dbReference>
<comment type="catalytic activity">
    <reaction evidence="11">
        <text>Successive hydrolysis of beta-D-glucose units from the non-reducing ends of (1-&gt;3)-beta-D-glucans, releasing alpha-glucose.</text>
        <dbReference type="EC" id="3.2.1.58"/>
    </reaction>
</comment>
<feature type="region of interest" description="Disordered" evidence="17">
    <location>
        <begin position="46"/>
        <end position="67"/>
    </location>
</feature>
<evidence type="ECO:0000256" key="17">
    <source>
        <dbReference type="SAM" id="MobiDB-lite"/>
    </source>
</evidence>
<evidence type="ECO:0000256" key="5">
    <source>
        <dbReference type="ARBA" id="ARBA00022525"/>
    </source>
</evidence>
<evidence type="ECO:0000256" key="1">
    <source>
        <dbReference type="ARBA" id="ARBA00001936"/>
    </source>
</evidence>
<evidence type="ECO:0000256" key="6">
    <source>
        <dbReference type="ARBA" id="ARBA00022729"/>
    </source>
</evidence>
<evidence type="ECO:0000256" key="11">
    <source>
        <dbReference type="ARBA" id="ARBA00036824"/>
    </source>
</evidence>
<dbReference type="GO" id="GO:0009986">
    <property type="term" value="C:cell surface"/>
    <property type="evidence" value="ECO:0007669"/>
    <property type="project" value="TreeGrafter"/>
</dbReference>
<keyword evidence="10" id="KW-0961">Cell wall biogenesis/degradation</keyword>
<keyword evidence="5" id="KW-0964">Secreted</keyword>
<evidence type="ECO:0000313" key="20">
    <source>
        <dbReference type="EMBL" id="KAF9894462.1"/>
    </source>
</evidence>
<evidence type="ECO:0000256" key="9">
    <source>
        <dbReference type="ARBA" id="ARBA00023295"/>
    </source>
</evidence>
<evidence type="ECO:0000256" key="13">
    <source>
        <dbReference type="ARBA" id="ARBA00038929"/>
    </source>
</evidence>
<gene>
    <name evidence="20" type="ORF">FE257_007965</name>
</gene>
<evidence type="ECO:0000256" key="10">
    <source>
        <dbReference type="ARBA" id="ARBA00023316"/>
    </source>
</evidence>
<evidence type="ECO:0000256" key="15">
    <source>
        <dbReference type="ARBA" id="ARBA00041265"/>
    </source>
</evidence>
<sequence>MSPGKMTTIRALLGLMAFQTIAACDSGHCTTRTVTSVMTFEVPISEEPTPTVTTTTTTTSSDSGPTPPAVCITQPAVTCPSAESCPEWTDWKTYKAKNGVNLGGWLVMEQDFYPSWWHNLAPDAEDEWTMCKSLGDQCGPTLEDHYASYITKEDIDKANSAGVEILRIPLTYAAFLDIPGSELYHGNQLSYLREITEYAISTYNMRIILDMHSLPGGVNGLAAGEATDHTSWFFNNTNLNYSYEVVDAAIDWIAGASKPGAFTFTPVNEASDNFAGFGSGETLSTAGTTWVVQYTRGVLDRVRQKLPCLPIMAQDSFMGERHWSPYFGQCDNVVIDTHIYAQSNDSTICSRAERAAGDGKLPVFIGEWDLEMDPDDVSFEARKENFDIQRFAWFKYLHGGAFWSIKYHVPTVMVGDAPQTDYLNYEALLEEGVVTPFNETADYCKDD</sequence>
<organism evidence="20 21">
    <name type="scientific">Aspergillus nanangensis</name>
    <dbReference type="NCBI Taxonomy" id="2582783"/>
    <lineage>
        <taxon>Eukaryota</taxon>
        <taxon>Fungi</taxon>
        <taxon>Dikarya</taxon>
        <taxon>Ascomycota</taxon>
        <taxon>Pezizomycotina</taxon>
        <taxon>Eurotiomycetes</taxon>
        <taxon>Eurotiomycetidae</taxon>
        <taxon>Eurotiales</taxon>
        <taxon>Aspergillaceae</taxon>
        <taxon>Aspergillus</taxon>
        <taxon>Aspergillus subgen. Circumdati</taxon>
    </lineage>
</organism>
<comment type="function">
    <text evidence="12">Beta-glucanases participate in the metabolism of beta-glucan, the main structural component of the cell wall. It could also function biosynthetically as a transglycosylase.</text>
</comment>
<accession>A0AAD4GYW9</accession>
<name>A0AAD4GYW9_ASPNN</name>
<dbReference type="PANTHER" id="PTHR31297">
    <property type="entry name" value="GLUCAN ENDO-1,6-BETA-GLUCOSIDASE B"/>
    <property type="match status" value="1"/>
</dbReference>
<dbReference type="InterPro" id="IPR017853">
    <property type="entry name" value="GH"/>
</dbReference>
<comment type="subunit">
    <text evidence="4">Monomer.</text>
</comment>
<protein>
    <recommendedName>
        <fullName evidence="13">glucan 1,3-beta-glucosidase</fullName>
        <ecNumber evidence="13">3.2.1.58</ecNumber>
    </recommendedName>
    <alternativeName>
        <fullName evidence="15">Exo-1,3-beta-glucanase 1</fullName>
    </alternativeName>
    <alternativeName>
        <fullName evidence="14">Exo-1,3-beta-glucanase A</fullName>
    </alternativeName>
</protein>
<evidence type="ECO:0000256" key="7">
    <source>
        <dbReference type="ARBA" id="ARBA00022801"/>
    </source>
</evidence>
<keyword evidence="7 16" id="KW-0378">Hydrolase</keyword>
<comment type="cofactor">
    <cofactor evidence="1">
        <name>Mn(2+)</name>
        <dbReference type="ChEBI" id="CHEBI:29035"/>
    </cofactor>
</comment>
<dbReference type="InterPro" id="IPR050386">
    <property type="entry name" value="Glycosyl_hydrolase_5"/>
</dbReference>
<dbReference type="Gene3D" id="3.20.20.80">
    <property type="entry name" value="Glycosidases"/>
    <property type="match status" value="1"/>
</dbReference>
<dbReference type="PROSITE" id="PS51257">
    <property type="entry name" value="PROKAR_LIPOPROTEIN"/>
    <property type="match status" value="1"/>
</dbReference>
<dbReference type="Proteomes" id="UP001194746">
    <property type="component" value="Unassembled WGS sequence"/>
</dbReference>
<dbReference type="PANTHER" id="PTHR31297:SF1">
    <property type="entry name" value="GLUCAN 1,3-BETA-GLUCOSIDASE I_II-RELATED"/>
    <property type="match status" value="1"/>
</dbReference>
<dbReference type="GO" id="GO:0005576">
    <property type="term" value="C:extracellular region"/>
    <property type="evidence" value="ECO:0007669"/>
    <property type="project" value="UniProtKB-SubCell"/>
</dbReference>
<evidence type="ECO:0000256" key="12">
    <source>
        <dbReference type="ARBA" id="ARBA00037254"/>
    </source>
</evidence>
<dbReference type="Pfam" id="PF00150">
    <property type="entry name" value="Cellulase"/>
    <property type="match status" value="1"/>
</dbReference>
<feature type="chain" id="PRO_5041930404" description="glucan 1,3-beta-glucosidase" evidence="18">
    <location>
        <begin position="24"/>
        <end position="447"/>
    </location>
</feature>
<dbReference type="EMBL" id="VCAU01000004">
    <property type="protein sequence ID" value="KAF9894462.1"/>
    <property type="molecule type" value="Genomic_DNA"/>
</dbReference>
<dbReference type="GO" id="GO:0009251">
    <property type="term" value="P:glucan catabolic process"/>
    <property type="evidence" value="ECO:0007669"/>
    <property type="project" value="TreeGrafter"/>
</dbReference>
<feature type="compositionally biased region" description="Low complexity" evidence="17">
    <location>
        <begin position="48"/>
        <end position="64"/>
    </location>
</feature>
<evidence type="ECO:0000256" key="14">
    <source>
        <dbReference type="ARBA" id="ARBA00041261"/>
    </source>
</evidence>
<evidence type="ECO:0000256" key="8">
    <source>
        <dbReference type="ARBA" id="ARBA00023211"/>
    </source>
</evidence>
<keyword evidence="8" id="KW-0464">Manganese</keyword>
<comment type="similarity">
    <text evidence="3 16">Belongs to the glycosyl hydrolase 5 (cellulase A) family.</text>
</comment>
<comment type="caution">
    <text evidence="20">The sequence shown here is derived from an EMBL/GenBank/DDBJ whole genome shotgun (WGS) entry which is preliminary data.</text>
</comment>
<proteinExistence type="inferred from homology"/>
<comment type="subcellular location">
    <subcellularLocation>
        <location evidence="2">Secreted</location>
    </subcellularLocation>
</comment>
<evidence type="ECO:0000256" key="2">
    <source>
        <dbReference type="ARBA" id="ARBA00004613"/>
    </source>
</evidence>
<dbReference type="GO" id="GO:0004338">
    <property type="term" value="F:glucan exo-1,3-beta-glucosidase activity"/>
    <property type="evidence" value="ECO:0007669"/>
    <property type="project" value="UniProtKB-EC"/>
</dbReference>
<dbReference type="AlphaFoldDB" id="A0AAD4GYW9"/>
<evidence type="ECO:0000256" key="3">
    <source>
        <dbReference type="ARBA" id="ARBA00005641"/>
    </source>
</evidence>
<keyword evidence="6 18" id="KW-0732">Signal</keyword>
<dbReference type="EC" id="3.2.1.58" evidence="13"/>
<reference evidence="20" key="1">
    <citation type="journal article" date="2019" name="Beilstein J. Org. Chem.">
        <title>Nanangenines: drimane sesquiterpenoids as the dominant metabolite cohort of a novel Australian fungus, Aspergillus nanangensis.</title>
        <authorList>
            <person name="Lacey H.J."/>
            <person name="Gilchrist C.L.M."/>
            <person name="Crombie A."/>
            <person name="Kalaitzis J.A."/>
            <person name="Vuong D."/>
            <person name="Rutledge P.J."/>
            <person name="Turner P."/>
            <person name="Pitt J.I."/>
            <person name="Lacey E."/>
            <person name="Chooi Y.H."/>
            <person name="Piggott A.M."/>
        </authorList>
    </citation>
    <scope>NUCLEOTIDE SEQUENCE</scope>
    <source>
        <strain evidence="20">MST-FP2251</strain>
    </source>
</reference>
<evidence type="ECO:0000256" key="18">
    <source>
        <dbReference type="SAM" id="SignalP"/>
    </source>
</evidence>